<proteinExistence type="predicted"/>
<protein>
    <submittedName>
        <fullName evidence="1">Type VI secretion system baseplate subunit TssG</fullName>
    </submittedName>
</protein>
<keyword evidence="2" id="KW-1185">Reference proteome</keyword>
<reference evidence="2" key="1">
    <citation type="journal article" date="2019" name="Int. J. Syst. Evol. Microbiol.">
        <title>The Global Catalogue of Microorganisms (GCM) 10K type strain sequencing project: providing services to taxonomists for standard genome sequencing and annotation.</title>
        <authorList>
            <consortium name="The Broad Institute Genomics Platform"/>
            <consortium name="The Broad Institute Genome Sequencing Center for Infectious Disease"/>
            <person name="Wu L."/>
            <person name="Ma J."/>
        </authorList>
    </citation>
    <scope>NUCLEOTIDE SEQUENCE [LARGE SCALE GENOMIC DNA]</scope>
    <source>
        <strain evidence="2">CCUG 62953</strain>
    </source>
</reference>
<organism evidence="1 2">
    <name type="scientific">Litorisediminicola beolgyonensis</name>
    <dbReference type="NCBI Taxonomy" id="1173614"/>
    <lineage>
        <taxon>Bacteria</taxon>
        <taxon>Pseudomonadati</taxon>
        <taxon>Pseudomonadota</taxon>
        <taxon>Alphaproteobacteria</taxon>
        <taxon>Rhodobacterales</taxon>
        <taxon>Paracoccaceae</taxon>
        <taxon>Litorisediminicola</taxon>
    </lineage>
</organism>
<dbReference type="Proteomes" id="UP001597135">
    <property type="component" value="Unassembled WGS sequence"/>
</dbReference>
<accession>A0ABW3ZM22</accession>
<dbReference type="RefSeq" id="WP_386804844.1">
    <property type="nucleotide sequence ID" value="NZ_JBHTMU010000029.1"/>
</dbReference>
<dbReference type="PANTHER" id="PTHR35564:SF4">
    <property type="entry name" value="CYTOPLASMIC PROTEIN"/>
    <property type="match status" value="1"/>
</dbReference>
<dbReference type="EMBL" id="JBHTMU010000029">
    <property type="protein sequence ID" value="MFD1343683.1"/>
    <property type="molecule type" value="Genomic_DNA"/>
</dbReference>
<dbReference type="PANTHER" id="PTHR35564">
    <property type="match status" value="1"/>
</dbReference>
<sequence length="349" mass="38189">MADKDRHPGDDLTPADDPVDVAGMDFFELLRRLETGGRRFGRAGTAEREPARLGQSARQTFAASDVAGLSQVGGKPHVAVNVLGLIGPEGPMPLHMTRWIIARQSNRWFSGDDSGTLADTSFLDFLNMLQHRMIALYWRSWADARPEEHIAHGDGGRVTAMIRALAGIGLPGSVTGDIRIDGAKLRHATSLAQEARSPERLTAFLETVLGVPVDLAEFVGVWIDIPDHLQTRLGQQHAGLGTGAVLGARTFNRQSRAEIRLGPLSYDQFATFIDDAKAWERLRHAVIYAVGKDIDFGLRLFLKANDVPAARLGQVRLGRTTWLNPEPGRDPDDLCFHRITDPASNRSAA</sequence>
<evidence type="ECO:0000313" key="2">
    <source>
        <dbReference type="Proteomes" id="UP001597135"/>
    </source>
</evidence>
<dbReference type="Pfam" id="PF06996">
    <property type="entry name" value="T6SS_TssG"/>
    <property type="match status" value="1"/>
</dbReference>
<dbReference type="InterPro" id="IPR010732">
    <property type="entry name" value="T6SS_TssG-like"/>
</dbReference>
<name>A0ABW3ZM22_9RHOB</name>
<evidence type="ECO:0000313" key="1">
    <source>
        <dbReference type="EMBL" id="MFD1343683.1"/>
    </source>
</evidence>
<gene>
    <name evidence="1" type="primary">tssG</name>
    <name evidence="1" type="ORF">ACFQ4E_14735</name>
</gene>
<dbReference type="NCBIfam" id="TIGR03347">
    <property type="entry name" value="VI_chp_1"/>
    <property type="match status" value="1"/>
</dbReference>
<comment type="caution">
    <text evidence="1">The sequence shown here is derived from an EMBL/GenBank/DDBJ whole genome shotgun (WGS) entry which is preliminary data.</text>
</comment>